<comment type="caution">
    <text evidence="1">The sequence shown here is derived from an EMBL/GenBank/DDBJ whole genome shotgun (WGS) entry which is preliminary data.</text>
</comment>
<dbReference type="EMBL" id="CM046104">
    <property type="protein sequence ID" value="KAI8424424.1"/>
    <property type="molecule type" value="Genomic_DNA"/>
</dbReference>
<sequence>MKMNIFIASIISVVLLTTVKAENLEDHDAYMSHFVADIWLEGADVVRILWRDCAKKLVDVKDVIDHKEYFPKFVRCMKRKTLRALDRSLSTDIVPIAEGVNLVRFEMVDKTGNIMPDNFTSMWSEKELEEGEWRTLAMQRMSKVLRTHVIKFDLEEGKTTAKVEFRGRRRHQMMVMMMFGIVSIGMVLIPMGFQFLAVLGGKALLLAKMALILASIQGLKKIGPSPLNYGFYHSYPPYDHYEKRSGDDWPPPVAMPGTPPPSLSKHNSWSNLESGNIKADRIDLGAVYTDDPNIVKHSDSSMTQFIKRKSDPILYPVYNGSPDASPFTVIDSPTPLLDLTTTPGELVDVKDVIDHKEYFPKFVRCMKRKTLRALDRSLSTDIVPIAEGVNLVRFEMVDKTGIMPDNFTSGTLGFPARYLCKHFDNLLIDVLFQIGPSPLNYGFYHSYPPYDHYEKRSGDDWPPPVAMPGTPPPSLSKHNSWSNFESGNIKTDRIDLGAGYTDDPNDVKHSDSSMTQFIKRKSDPRLYPVYNGSPDASPFTVIDSPTPLLDLTTTPGEVQADYTLELPYNGFRFQSPTPVVSS</sequence>
<reference evidence="1 2" key="1">
    <citation type="journal article" date="2022" name="Genome Biol. Evol.">
        <title>The Spruce Budworm Genome: Reconstructing the Evolutionary History of Antifreeze Proteins.</title>
        <authorList>
            <person name="Beliveau C."/>
            <person name="Gagne P."/>
            <person name="Picq S."/>
            <person name="Vernygora O."/>
            <person name="Keeling C.I."/>
            <person name="Pinkney K."/>
            <person name="Doucet D."/>
            <person name="Wen F."/>
            <person name="Johnston J.S."/>
            <person name="Maaroufi H."/>
            <person name="Boyle B."/>
            <person name="Laroche J."/>
            <person name="Dewar K."/>
            <person name="Juretic N."/>
            <person name="Blackburn G."/>
            <person name="Nisole A."/>
            <person name="Brunet B."/>
            <person name="Brandao M."/>
            <person name="Lumley L."/>
            <person name="Duan J."/>
            <person name="Quan G."/>
            <person name="Lucarotti C.J."/>
            <person name="Roe A.D."/>
            <person name="Sperling F.A.H."/>
            <person name="Levesque R.C."/>
            <person name="Cusson M."/>
        </authorList>
    </citation>
    <scope>NUCLEOTIDE SEQUENCE [LARGE SCALE GENOMIC DNA]</scope>
    <source>
        <strain evidence="1">Glfc:IPQL:Cfum</strain>
    </source>
</reference>
<name>A0ACC0JK04_CHOFU</name>
<protein>
    <submittedName>
        <fullName evidence="1">Uncharacterized protein</fullName>
    </submittedName>
</protein>
<proteinExistence type="predicted"/>
<accession>A0ACC0JK04</accession>
<gene>
    <name evidence="1" type="ORF">MSG28_002921</name>
</gene>
<evidence type="ECO:0000313" key="2">
    <source>
        <dbReference type="Proteomes" id="UP001064048"/>
    </source>
</evidence>
<organism evidence="1 2">
    <name type="scientific">Choristoneura fumiferana</name>
    <name type="common">Spruce budworm moth</name>
    <name type="synonym">Archips fumiferana</name>
    <dbReference type="NCBI Taxonomy" id="7141"/>
    <lineage>
        <taxon>Eukaryota</taxon>
        <taxon>Metazoa</taxon>
        <taxon>Ecdysozoa</taxon>
        <taxon>Arthropoda</taxon>
        <taxon>Hexapoda</taxon>
        <taxon>Insecta</taxon>
        <taxon>Pterygota</taxon>
        <taxon>Neoptera</taxon>
        <taxon>Endopterygota</taxon>
        <taxon>Lepidoptera</taxon>
        <taxon>Glossata</taxon>
        <taxon>Ditrysia</taxon>
        <taxon>Tortricoidea</taxon>
        <taxon>Tortricidae</taxon>
        <taxon>Tortricinae</taxon>
        <taxon>Choristoneura</taxon>
    </lineage>
</organism>
<evidence type="ECO:0000313" key="1">
    <source>
        <dbReference type="EMBL" id="KAI8424424.1"/>
    </source>
</evidence>
<dbReference type="Proteomes" id="UP001064048">
    <property type="component" value="Chromosome 4"/>
</dbReference>
<keyword evidence="2" id="KW-1185">Reference proteome</keyword>